<accession>A0A1S2LNY2</accession>
<dbReference type="EMBL" id="MLQQ01000009">
    <property type="protein sequence ID" value="OIJ14252.1"/>
    <property type="molecule type" value="Genomic_DNA"/>
</dbReference>
<protein>
    <recommendedName>
        <fullName evidence="4">Lipoprotein</fullName>
    </recommendedName>
</protein>
<proteinExistence type="predicted"/>
<feature type="chain" id="PRO_5039718329" description="Lipoprotein" evidence="1">
    <location>
        <begin position="22"/>
        <end position="170"/>
    </location>
</feature>
<dbReference type="Proteomes" id="UP000180098">
    <property type="component" value="Unassembled WGS sequence"/>
</dbReference>
<reference evidence="2 3" key="1">
    <citation type="submission" date="2016-10" db="EMBL/GenBank/DDBJ databases">
        <title>Draft genome sequences of four alkaliphilic bacteria belonging to the Anaerobacillus genus.</title>
        <authorList>
            <person name="Bassil N.M."/>
            <person name="Lloyd J.R."/>
        </authorList>
    </citation>
    <scope>NUCLEOTIDE SEQUENCE [LARGE SCALE GENOMIC DNA]</scope>
    <source>
        <strain evidence="2 3">DSM 15340</strain>
    </source>
</reference>
<comment type="caution">
    <text evidence="2">The sequence shown here is derived from an EMBL/GenBank/DDBJ whole genome shotgun (WGS) entry which is preliminary data.</text>
</comment>
<name>A0A1S2LNY2_9BACI</name>
<evidence type="ECO:0000256" key="1">
    <source>
        <dbReference type="SAM" id="SignalP"/>
    </source>
</evidence>
<evidence type="ECO:0000313" key="2">
    <source>
        <dbReference type="EMBL" id="OIJ14252.1"/>
    </source>
</evidence>
<dbReference type="OrthoDB" id="2967173at2"/>
<organism evidence="2 3">
    <name type="scientific">Anaerobacillus arseniciselenatis</name>
    <dbReference type="NCBI Taxonomy" id="85682"/>
    <lineage>
        <taxon>Bacteria</taxon>
        <taxon>Bacillati</taxon>
        <taxon>Bacillota</taxon>
        <taxon>Bacilli</taxon>
        <taxon>Bacillales</taxon>
        <taxon>Bacillaceae</taxon>
        <taxon>Anaerobacillus</taxon>
    </lineage>
</organism>
<evidence type="ECO:0008006" key="4">
    <source>
        <dbReference type="Google" id="ProtNLM"/>
    </source>
</evidence>
<dbReference type="PROSITE" id="PS51257">
    <property type="entry name" value="PROKAR_LIPOPROTEIN"/>
    <property type="match status" value="1"/>
</dbReference>
<evidence type="ECO:0000313" key="3">
    <source>
        <dbReference type="Proteomes" id="UP000180098"/>
    </source>
</evidence>
<keyword evidence="1" id="KW-0732">Signal</keyword>
<dbReference type="AlphaFoldDB" id="A0A1S2LNY2"/>
<keyword evidence="3" id="KW-1185">Reference proteome</keyword>
<sequence length="170" mass="19684">MKNLWMLFLLSVLLLFTSACNISQEQKITNEAVVSQLSEEEFEDVGTHGLDNPTIDDFRKFTFSFEVEHSPETTRKAEFPTLNSWREAINTIDNKERYLFGDGYGQNNDAENFAEYGREFVFYSKGLNEEEIRKAFNSIVILLYLDTEKGESIEREYKIGDLIKFDSNGS</sequence>
<gene>
    <name evidence="2" type="ORF">BKP35_07055</name>
</gene>
<dbReference type="RefSeq" id="WP_071312674.1">
    <property type="nucleotide sequence ID" value="NZ_MLQQ01000009.1"/>
</dbReference>
<feature type="signal peptide" evidence="1">
    <location>
        <begin position="1"/>
        <end position="21"/>
    </location>
</feature>